<evidence type="ECO:0000313" key="2">
    <source>
        <dbReference type="EMBL" id="VVN89503.1"/>
    </source>
</evidence>
<dbReference type="AlphaFoldDB" id="A0A5E7BZ77"/>
<name>A0A5E7BZ77_PSEFL</name>
<gene>
    <name evidence="2" type="ORF">PS691_01750</name>
</gene>
<dbReference type="RefSeq" id="WP_150641796.1">
    <property type="nucleotide sequence ID" value="NZ_CABVHQ010000013.1"/>
</dbReference>
<evidence type="ECO:0000313" key="3">
    <source>
        <dbReference type="Proteomes" id="UP000337909"/>
    </source>
</evidence>
<evidence type="ECO:0000256" key="1">
    <source>
        <dbReference type="SAM" id="MobiDB-lite"/>
    </source>
</evidence>
<reference evidence="2 3" key="1">
    <citation type="submission" date="2019-09" db="EMBL/GenBank/DDBJ databases">
        <authorList>
            <person name="Chandra G."/>
            <person name="Truman W A."/>
        </authorList>
    </citation>
    <scope>NUCLEOTIDE SEQUENCE [LARGE SCALE GENOMIC DNA]</scope>
    <source>
        <strain evidence="2">PS691</strain>
    </source>
</reference>
<dbReference type="Proteomes" id="UP000337909">
    <property type="component" value="Unassembled WGS sequence"/>
</dbReference>
<feature type="region of interest" description="Disordered" evidence="1">
    <location>
        <begin position="1"/>
        <end position="61"/>
    </location>
</feature>
<dbReference type="EMBL" id="CABVHQ010000013">
    <property type="protein sequence ID" value="VVN89503.1"/>
    <property type="molecule type" value="Genomic_DNA"/>
</dbReference>
<accession>A0A5E7BZ77</accession>
<organism evidence="2 3">
    <name type="scientific">Pseudomonas fluorescens</name>
    <dbReference type="NCBI Taxonomy" id="294"/>
    <lineage>
        <taxon>Bacteria</taxon>
        <taxon>Pseudomonadati</taxon>
        <taxon>Pseudomonadota</taxon>
        <taxon>Gammaproteobacteria</taxon>
        <taxon>Pseudomonadales</taxon>
        <taxon>Pseudomonadaceae</taxon>
        <taxon>Pseudomonas</taxon>
    </lineage>
</organism>
<dbReference type="OrthoDB" id="7003488at2"/>
<sequence length="305" mass="34232">MYVEAPPLPHRKPVVKPAKKPNKKVFKSRNQQTLVGDFSGGQAGEPQEVSMSDPLGGQPISYYKAEGQENWQARVEQPAAPVRPGPGLAGLTAKGRQQLADVDTFIEWVKRPTNSAPEPVSLQEMLENRARELEKTASEIGQGLAAHSEQERLPATTEVQTRLSQQSARLTLEARLLRIKASRELPPSAGRFQYLLEQGEVSVAEPLWTDKSTAREADFLLEYAILDEKKINARGEKEVLWYAHFHCPARSTRFINKGHLKLKALRFKTYQDQLNEARNGEQVRAIKAGDLSQKFADQYFFKTGN</sequence>
<feature type="compositionally biased region" description="Basic residues" evidence="1">
    <location>
        <begin position="9"/>
        <end position="27"/>
    </location>
</feature>
<protein>
    <submittedName>
        <fullName evidence="2">Uncharacterized protein</fullName>
    </submittedName>
</protein>
<proteinExistence type="predicted"/>